<accession>A0A1V4HW18</accession>
<dbReference type="Gene3D" id="3.30.2350.10">
    <property type="entry name" value="Pseudouridine synthase"/>
    <property type="match status" value="1"/>
</dbReference>
<evidence type="ECO:0000256" key="4">
    <source>
        <dbReference type="PIRSR" id="PIRSR606225-1"/>
    </source>
</evidence>
<dbReference type="InterPro" id="IPR002942">
    <property type="entry name" value="S4_RNA-bd"/>
</dbReference>
<dbReference type="NCBIfam" id="TIGR00005">
    <property type="entry name" value="rluA_subfam"/>
    <property type="match status" value="1"/>
</dbReference>
<feature type="active site" evidence="4">
    <location>
        <position position="205"/>
    </location>
</feature>
<comment type="caution">
    <text evidence="8">The sequence shown here is derived from an EMBL/GenBank/DDBJ whole genome shotgun (WGS) entry which is preliminary data.</text>
</comment>
<dbReference type="GO" id="GO:0003723">
    <property type="term" value="F:RNA binding"/>
    <property type="evidence" value="ECO:0007669"/>
    <property type="project" value="UniProtKB-KW"/>
</dbReference>
<dbReference type="PROSITE" id="PS01129">
    <property type="entry name" value="PSI_RLU"/>
    <property type="match status" value="1"/>
</dbReference>
<comment type="function">
    <text evidence="6">Responsible for synthesis of pseudouridine from uracil.</text>
</comment>
<evidence type="ECO:0000256" key="3">
    <source>
        <dbReference type="ARBA" id="ARBA00036882"/>
    </source>
</evidence>
<dbReference type="EMBL" id="MWPQ01000049">
    <property type="protein sequence ID" value="OPH82114.1"/>
    <property type="molecule type" value="Genomic_DNA"/>
</dbReference>
<dbReference type="InterPro" id="IPR006145">
    <property type="entry name" value="PsdUridine_synth_RsuA/RluA"/>
</dbReference>
<proteinExistence type="inferred from homology"/>
<keyword evidence="2 6" id="KW-0413">Isomerase</keyword>
<dbReference type="Gene3D" id="3.10.290.10">
    <property type="entry name" value="RNA-binding S4 domain"/>
    <property type="match status" value="1"/>
</dbReference>
<organism evidence="8 9">
    <name type="scientific">Nitrobacter vulgaris</name>
    <dbReference type="NCBI Taxonomy" id="29421"/>
    <lineage>
        <taxon>Bacteria</taxon>
        <taxon>Pseudomonadati</taxon>
        <taxon>Pseudomonadota</taxon>
        <taxon>Alphaproteobacteria</taxon>
        <taxon>Hyphomicrobiales</taxon>
        <taxon>Nitrobacteraceae</taxon>
        <taxon>Nitrobacter</taxon>
    </lineage>
</organism>
<name>A0A1V4HW18_NITVU</name>
<dbReference type="PROSITE" id="PS50889">
    <property type="entry name" value="S4"/>
    <property type="match status" value="1"/>
</dbReference>
<evidence type="ECO:0000256" key="5">
    <source>
        <dbReference type="PROSITE-ProRule" id="PRU00182"/>
    </source>
</evidence>
<comment type="catalytic activity">
    <reaction evidence="6">
        <text>a uridine in RNA = a pseudouridine in RNA</text>
        <dbReference type="Rhea" id="RHEA:48348"/>
        <dbReference type="Rhea" id="RHEA-COMP:12068"/>
        <dbReference type="Rhea" id="RHEA-COMP:12069"/>
        <dbReference type="ChEBI" id="CHEBI:65314"/>
        <dbReference type="ChEBI" id="CHEBI:65315"/>
    </reaction>
</comment>
<dbReference type="PANTHER" id="PTHR21600">
    <property type="entry name" value="MITOCHONDRIAL RNA PSEUDOURIDINE SYNTHASE"/>
    <property type="match status" value="1"/>
</dbReference>
<dbReference type="InterPro" id="IPR020103">
    <property type="entry name" value="PsdUridine_synth_cat_dom_sf"/>
</dbReference>
<evidence type="ECO:0000313" key="9">
    <source>
        <dbReference type="Proteomes" id="UP000189940"/>
    </source>
</evidence>
<evidence type="ECO:0000256" key="2">
    <source>
        <dbReference type="ARBA" id="ARBA00023235"/>
    </source>
</evidence>
<evidence type="ECO:0000259" key="7">
    <source>
        <dbReference type="SMART" id="SM00363"/>
    </source>
</evidence>
<dbReference type="SUPFAM" id="SSF55120">
    <property type="entry name" value="Pseudouridine synthase"/>
    <property type="match status" value="1"/>
</dbReference>
<dbReference type="GO" id="GO:0000455">
    <property type="term" value="P:enzyme-directed rRNA pseudouridine synthesis"/>
    <property type="evidence" value="ECO:0007669"/>
    <property type="project" value="UniProtKB-ARBA"/>
</dbReference>
<dbReference type="InterPro" id="IPR006224">
    <property type="entry name" value="PsdUridine_synth_RluA-like_CS"/>
</dbReference>
<dbReference type="AlphaFoldDB" id="A0A1V4HW18"/>
<evidence type="ECO:0000256" key="6">
    <source>
        <dbReference type="RuleBase" id="RU362028"/>
    </source>
</evidence>
<dbReference type="Proteomes" id="UP000189940">
    <property type="component" value="Unassembled WGS sequence"/>
</dbReference>
<protein>
    <recommendedName>
        <fullName evidence="6">Pseudouridine synthase</fullName>
        <ecNumber evidence="6">5.4.99.-</ecNumber>
    </recommendedName>
</protein>
<dbReference type="SUPFAM" id="SSF55174">
    <property type="entry name" value="Alpha-L RNA-binding motif"/>
    <property type="match status" value="1"/>
</dbReference>
<evidence type="ECO:0000313" key="8">
    <source>
        <dbReference type="EMBL" id="OPH82114.1"/>
    </source>
</evidence>
<reference evidence="8 9" key="1">
    <citation type="submission" date="2017-02" db="EMBL/GenBank/DDBJ databases">
        <title>Genome sequence of the nitrite-oxidizing bacterium Nitrobacter vulgaris strain Ab1.</title>
        <authorList>
            <person name="Mellbye B.L."/>
            <person name="Davis E.W."/>
            <person name="Spieck E."/>
            <person name="Chang J.H."/>
            <person name="Bottomley P.J."/>
            <person name="Sayavedra-Soto L.A."/>
        </authorList>
    </citation>
    <scope>NUCLEOTIDE SEQUENCE [LARGE SCALE GENOMIC DNA]</scope>
    <source>
        <strain evidence="8 9">Ab1</strain>
    </source>
</reference>
<gene>
    <name evidence="8" type="ORF">B2M20_13070</name>
</gene>
<dbReference type="GO" id="GO:0160140">
    <property type="term" value="F:23S rRNA pseudouridine(1911/1915/1917) synthase activity"/>
    <property type="evidence" value="ECO:0007669"/>
    <property type="project" value="UniProtKB-EC"/>
</dbReference>
<sequence>MATRTAPTARAVVSPAINIIRRTLANSAACSGVGSEFKVSVMQGSALEGSSSDHNQRLDIIVTGDEGSVRLDRVLAVHSPDLSRSRLKSLILAGCVSVVKKVSAAESAIGPARVCDPAYHVASGDTITILVPPAISAKPKGEAIALDIIYEDNDLIVINKQKGLVVHPGAGHQAGTLVNALIAHCGESLSGIGGVCRPGIVHRLDKDTTGLMVAAKNDAAHKSLSAQFADHGRTGAMRRGYLAFVWGLPNRPHGTVDAPIDRHPYAREKMAVRAGGREAITHWEVLQAFNGRDGKPVAALLACQLATGRTHQIRVHLADAGHPLMCDGVYGSHFKTKANHLGPRASAALTTLGRQALHAYLLVIEHPRTGEILRWEAGLPEDLFLLRSALTAAE</sequence>
<dbReference type="EC" id="5.4.99.-" evidence="6"/>
<dbReference type="CDD" id="cd02869">
    <property type="entry name" value="PseudoU_synth_RluA_like"/>
    <property type="match status" value="1"/>
</dbReference>
<dbReference type="Pfam" id="PF00849">
    <property type="entry name" value="PseudoU_synth_2"/>
    <property type="match status" value="1"/>
</dbReference>
<evidence type="ECO:0000256" key="1">
    <source>
        <dbReference type="ARBA" id="ARBA00010876"/>
    </source>
</evidence>
<dbReference type="STRING" id="29421.B2M20_13070"/>
<dbReference type="InterPro" id="IPR036986">
    <property type="entry name" value="S4_RNA-bd_sf"/>
</dbReference>
<dbReference type="InterPro" id="IPR050188">
    <property type="entry name" value="RluA_PseudoU_synthase"/>
</dbReference>
<feature type="domain" description="RNA-binding S4" evidence="7">
    <location>
        <begin position="69"/>
        <end position="145"/>
    </location>
</feature>
<dbReference type="PANTHER" id="PTHR21600:SF44">
    <property type="entry name" value="RIBOSOMAL LARGE SUBUNIT PSEUDOURIDINE SYNTHASE D"/>
    <property type="match status" value="1"/>
</dbReference>
<dbReference type="SMART" id="SM00363">
    <property type="entry name" value="S4"/>
    <property type="match status" value="1"/>
</dbReference>
<dbReference type="InterPro" id="IPR006225">
    <property type="entry name" value="PsdUridine_synth_RluC/D"/>
</dbReference>
<comment type="similarity">
    <text evidence="1 6">Belongs to the pseudouridine synthase RluA family.</text>
</comment>
<keyword evidence="9" id="KW-1185">Reference proteome</keyword>
<dbReference type="CDD" id="cd00165">
    <property type="entry name" value="S4"/>
    <property type="match status" value="1"/>
</dbReference>
<comment type="catalytic activity">
    <reaction evidence="3">
        <text>uridine(1911/1915/1917) in 23S rRNA = pseudouridine(1911/1915/1917) in 23S rRNA</text>
        <dbReference type="Rhea" id="RHEA:42524"/>
        <dbReference type="Rhea" id="RHEA-COMP:10097"/>
        <dbReference type="Rhea" id="RHEA-COMP:10098"/>
        <dbReference type="ChEBI" id="CHEBI:65314"/>
        <dbReference type="ChEBI" id="CHEBI:65315"/>
        <dbReference type="EC" id="5.4.99.23"/>
    </reaction>
</comment>
<keyword evidence="5" id="KW-0694">RNA-binding</keyword>